<dbReference type="CDD" id="cd02440">
    <property type="entry name" value="AdoMet_MTases"/>
    <property type="match status" value="1"/>
</dbReference>
<keyword evidence="2 8" id="KW-0489">Methyltransferase</keyword>
<dbReference type="SUPFAM" id="SSF53335">
    <property type="entry name" value="S-adenosyl-L-methionine-dependent methyltransferases"/>
    <property type="match status" value="1"/>
</dbReference>
<dbReference type="PIRSF" id="PIRSF003085">
    <property type="entry name" value="CMAS"/>
    <property type="match status" value="1"/>
</dbReference>
<dbReference type="InterPro" id="IPR003333">
    <property type="entry name" value="CMAS"/>
</dbReference>
<evidence type="ECO:0000313" key="9">
    <source>
        <dbReference type="Proteomes" id="UP000283442"/>
    </source>
</evidence>
<sequence length="391" mass="45750">MHFQKLMDNFLLHYLNHFDKHCFNVKLHDQEYTIGQGEPEFTVIVHKDIPKAALLESTELALGEAYMRGDIEIEGDLFHMLCTFLEQADRFSLDRKGLRSILYMSEKKKDQAKEVSSHYDLGNEFYKLWLDPTMSYSCAYFKHEDDTLEQAQRNKVDYILEKLYLKEGMTLLDIGCGWGFLLIEAAKKYGVKGYGCTLSKEQWKKGQERIKAEGLEGQVQIELVDYRDLEDKGLIFDRIVSVGMMEHVGRSNYATYMETANHLLKDGGIFLLHTITGHDEVVSEPWIRKYIFPGGTLPSLRELISHAYDADFRVLDVESLRRHYYRTLMCWYHNFLKVHETVAGWKNEEFVRMWDLYLAGCAAAFYIGYIDIHQVLMTKGNNNELPMTRWY</sequence>
<keyword evidence="5" id="KW-0443">Lipid metabolism</keyword>
<dbReference type="Pfam" id="PF02353">
    <property type="entry name" value="CMAS"/>
    <property type="match status" value="1"/>
</dbReference>
<dbReference type="RefSeq" id="WP_118176162.1">
    <property type="nucleotide sequence ID" value="NZ_JAQEAO010000023.1"/>
</dbReference>
<dbReference type="OrthoDB" id="9782855at2"/>
<gene>
    <name evidence="8" type="ORF">DW674_07200</name>
</gene>
<dbReference type="Proteomes" id="UP000283442">
    <property type="component" value="Unassembled WGS sequence"/>
</dbReference>
<evidence type="ECO:0000256" key="6">
    <source>
        <dbReference type="PIRSR" id="PIRSR003085-1"/>
    </source>
</evidence>
<dbReference type="AlphaFoldDB" id="A0A414NWL2"/>
<dbReference type="GO" id="GO:0008168">
    <property type="term" value="F:methyltransferase activity"/>
    <property type="evidence" value="ECO:0007669"/>
    <property type="project" value="UniProtKB-KW"/>
</dbReference>
<keyword evidence="4" id="KW-0949">S-adenosyl-L-methionine</keyword>
<dbReference type="EMBL" id="QRHE01000006">
    <property type="protein sequence ID" value="RHF51539.1"/>
    <property type="molecule type" value="Genomic_DNA"/>
</dbReference>
<dbReference type="Pfam" id="PF25371">
    <property type="entry name" value="DUF7884"/>
    <property type="match status" value="1"/>
</dbReference>
<evidence type="ECO:0000259" key="7">
    <source>
        <dbReference type="Pfam" id="PF25371"/>
    </source>
</evidence>
<dbReference type="InterPro" id="IPR029063">
    <property type="entry name" value="SAM-dependent_MTases_sf"/>
</dbReference>
<dbReference type="InterPro" id="IPR050723">
    <property type="entry name" value="CFA/CMAS"/>
</dbReference>
<comment type="caution">
    <text evidence="8">The sequence shown here is derived from an EMBL/GenBank/DDBJ whole genome shotgun (WGS) entry which is preliminary data.</text>
</comment>
<dbReference type="PANTHER" id="PTHR43667">
    <property type="entry name" value="CYCLOPROPANE-FATTY-ACYL-PHOSPHOLIPID SYNTHASE"/>
    <property type="match status" value="1"/>
</dbReference>
<protein>
    <submittedName>
        <fullName evidence="8">Methyltransferase domain-containing protein</fullName>
    </submittedName>
</protein>
<dbReference type="InterPro" id="IPR057206">
    <property type="entry name" value="DUF7884"/>
</dbReference>
<feature type="domain" description="DUF7884" evidence="7">
    <location>
        <begin position="13"/>
        <end position="92"/>
    </location>
</feature>
<reference evidence="8 9" key="1">
    <citation type="submission" date="2018-08" db="EMBL/GenBank/DDBJ databases">
        <title>A genome reference for cultivated species of the human gut microbiota.</title>
        <authorList>
            <person name="Zou Y."/>
            <person name="Xue W."/>
            <person name="Luo G."/>
        </authorList>
    </citation>
    <scope>NUCLEOTIDE SEQUENCE [LARGE SCALE GENOMIC DNA]</scope>
    <source>
        <strain evidence="8 9">AM25-21AC</strain>
    </source>
</reference>
<dbReference type="PANTHER" id="PTHR43667:SF1">
    <property type="entry name" value="CYCLOPROPANE-FATTY-ACYL-PHOSPHOLIPID SYNTHASE"/>
    <property type="match status" value="1"/>
</dbReference>
<dbReference type="GO" id="GO:0008610">
    <property type="term" value="P:lipid biosynthetic process"/>
    <property type="evidence" value="ECO:0007669"/>
    <property type="project" value="InterPro"/>
</dbReference>
<feature type="active site" evidence="6">
    <location>
        <position position="361"/>
    </location>
</feature>
<dbReference type="Gene3D" id="3.40.50.150">
    <property type="entry name" value="Vaccinia Virus protein VP39"/>
    <property type="match status" value="1"/>
</dbReference>
<evidence type="ECO:0000256" key="1">
    <source>
        <dbReference type="ARBA" id="ARBA00010815"/>
    </source>
</evidence>
<comment type="similarity">
    <text evidence="1">Belongs to the CFA/CMAS family.</text>
</comment>
<accession>A0A414NWL2</accession>
<evidence type="ECO:0000256" key="5">
    <source>
        <dbReference type="ARBA" id="ARBA00023098"/>
    </source>
</evidence>
<dbReference type="GO" id="GO:0032259">
    <property type="term" value="P:methylation"/>
    <property type="evidence" value="ECO:0007669"/>
    <property type="project" value="UniProtKB-KW"/>
</dbReference>
<evidence type="ECO:0000256" key="4">
    <source>
        <dbReference type="ARBA" id="ARBA00022691"/>
    </source>
</evidence>
<evidence type="ECO:0000256" key="3">
    <source>
        <dbReference type="ARBA" id="ARBA00022679"/>
    </source>
</evidence>
<proteinExistence type="inferred from homology"/>
<organism evidence="8 9">
    <name type="scientific">Mitsuokella multacida</name>
    <dbReference type="NCBI Taxonomy" id="52226"/>
    <lineage>
        <taxon>Bacteria</taxon>
        <taxon>Bacillati</taxon>
        <taxon>Bacillota</taxon>
        <taxon>Negativicutes</taxon>
        <taxon>Selenomonadales</taxon>
        <taxon>Selenomonadaceae</taxon>
        <taxon>Mitsuokella</taxon>
    </lineage>
</organism>
<evidence type="ECO:0000313" key="8">
    <source>
        <dbReference type="EMBL" id="RHF51539.1"/>
    </source>
</evidence>
<keyword evidence="3 8" id="KW-0808">Transferase</keyword>
<evidence type="ECO:0000256" key="2">
    <source>
        <dbReference type="ARBA" id="ARBA00022603"/>
    </source>
</evidence>
<name>A0A414NWL2_9FIRM</name>